<dbReference type="PANTHER" id="PTHR45749">
    <property type="match status" value="1"/>
</dbReference>
<accession>A0AAV7JN45</accession>
<sequence>MTDQLIRLGPAAAHNRSTSYPASKRVYNDGESRYFQNKMLIVERANGELGKREWLCYSPLSGNVYCFQCTIMSTTSKESNNSFIQGFNNWRHFDRVKCHENSLYHRRCTLDLITRKSQHGHVNSELNISIEPERVYWSQVLKRVIAVVKFLGSNRLAFPGTNERFNSINSGNYINTLKLLAKFDTFIAGHIAKYADKGRGSAS</sequence>
<evidence type="ECO:0000313" key="2">
    <source>
        <dbReference type="Proteomes" id="UP001165289"/>
    </source>
</evidence>
<gene>
    <name evidence="1" type="ORF">LOD99_6205</name>
</gene>
<dbReference type="Proteomes" id="UP001165289">
    <property type="component" value="Unassembled WGS sequence"/>
</dbReference>
<dbReference type="PANTHER" id="PTHR45749:SF23">
    <property type="entry name" value="ZINC FINGER MYM-TYPE PROTEIN 1-LIKE"/>
    <property type="match status" value="1"/>
</dbReference>
<proteinExistence type="predicted"/>
<evidence type="ECO:0008006" key="3">
    <source>
        <dbReference type="Google" id="ProtNLM"/>
    </source>
</evidence>
<protein>
    <recommendedName>
        <fullName evidence="3">TTF-type domain-containing protein</fullName>
    </recommendedName>
</protein>
<dbReference type="AlphaFoldDB" id="A0AAV7JN45"/>
<name>A0AAV7JN45_9METZ</name>
<comment type="caution">
    <text evidence="1">The sequence shown here is derived from an EMBL/GenBank/DDBJ whole genome shotgun (WGS) entry which is preliminary data.</text>
</comment>
<keyword evidence="2" id="KW-1185">Reference proteome</keyword>
<organism evidence="1 2">
    <name type="scientific">Oopsacas minuta</name>
    <dbReference type="NCBI Taxonomy" id="111878"/>
    <lineage>
        <taxon>Eukaryota</taxon>
        <taxon>Metazoa</taxon>
        <taxon>Porifera</taxon>
        <taxon>Hexactinellida</taxon>
        <taxon>Hexasterophora</taxon>
        <taxon>Lyssacinosida</taxon>
        <taxon>Leucopsacidae</taxon>
        <taxon>Oopsacas</taxon>
    </lineage>
</organism>
<evidence type="ECO:0000313" key="1">
    <source>
        <dbReference type="EMBL" id="KAI6650123.1"/>
    </source>
</evidence>
<reference evidence="1 2" key="1">
    <citation type="journal article" date="2023" name="BMC Biol.">
        <title>The compact genome of the sponge Oopsacas minuta (Hexactinellida) is lacking key metazoan core genes.</title>
        <authorList>
            <person name="Santini S."/>
            <person name="Schenkelaars Q."/>
            <person name="Jourda C."/>
            <person name="Duchesne M."/>
            <person name="Belahbib H."/>
            <person name="Rocher C."/>
            <person name="Selva M."/>
            <person name="Riesgo A."/>
            <person name="Vervoort M."/>
            <person name="Leys S.P."/>
            <person name="Kodjabachian L."/>
            <person name="Le Bivic A."/>
            <person name="Borchiellini C."/>
            <person name="Claverie J.M."/>
            <person name="Renard E."/>
        </authorList>
    </citation>
    <scope>NUCLEOTIDE SEQUENCE [LARGE SCALE GENOMIC DNA]</scope>
    <source>
        <strain evidence="1">SPO-2</strain>
    </source>
</reference>
<dbReference type="EMBL" id="JAKMXF010000314">
    <property type="protein sequence ID" value="KAI6650123.1"/>
    <property type="molecule type" value="Genomic_DNA"/>
</dbReference>